<name>A0AAJ0DB92_9PEZI</name>
<keyword evidence="3" id="KW-1185">Reference proteome</keyword>
<dbReference type="InterPro" id="IPR008030">
    <property type="entry name" value="NmrA-like"/>
</dbReference>
<dbReference type="EMBL" id="JAWDJX010000031">
    <property type="protein sequence ID" value="KAK3050628.1"/>
    <property type="molecule type" value="Genomic_DNA"/>
</dbReference>
<sequence>MATVIVFGPTGNIGSVAARTAQENGAKVVLAMRDTKKKIPGLSEEEESKGGYQRVTADVTKPDTVAEAIKSTGATRAFMYIAFGTSDHMKATFQSLKDSGIEFVVFLSSSTIQIEKSDIPQKEIISWFHAQAELSLDAVYGEENYVAVRPGRFITNLVQYKQGINDGEVKMFGSNMKMDSTTPTDMGRVSGSILAAGQSKDGQRKVYVYGPQIKSMGETIKAVGKALGKDVKTTEISAEEGLQQSIAHGTPPPIAKYINDLLSSGPDADQELGEKGEERELYKTGVKNIELYSGKKATSIEEWVKANKSVFEV</sequence>
<dbReference type="PANTHER" id="PTHR43162:SF1">
    <property type="entry name" value="PRESTALK A DIFFERENTIATION PROTEIN A"/>
    <property type="match status" value="1"/>
</dbReference>
<protein>
    <recommendedName>
        <fullName evidence="1">NmrA-like domain-containing protein</fullName>
    </recommendedName>
</protein>
<evidence type="ECO:0000313" key="3">
    <source>
        <dbReference type="Proteomes" id="UP001271007"/>
    </source>
</evidence>
<proteinExistence type="predicted"/>
<comment type="caution">
    <text evidence="2">The sequence shown here is derived from an EMBL/GenBank/DDBJ whole genome shotgun (WGS) entry which is preliminary data.</text>
</comment>
<dbReference type="InterPro" id="IPR036291">
    <property type="entry name" value="NAD(P)-bd_dom_sf"/>
</dbReference>
<reference evidence="2" key="1">
    <citation type="submission" date="2023-04" db="EMBL/GenBank/DDBJ databases">
        <title>Black Yeasts Isolated from many extreme environments.</title>
        <authorList>
            <person name="Coleine C."/>
            <person name="Stajich J.E."/>
            <person name="Selbmann L."/>
        </authorList>
    </citation>
    <scope>NUCLEOTIDE SEQUENCE</scope>
    <source>
        <strain evidence="2">CCFEE 5312</strain>
    </source>
</reference>
<evidence type="ECO:0000259" key="1">
    <source>
        <dbReference type="Pfam" id="PF05368"/>
    </source>
</evidence>
<dbReference type="Proteomes" id="UP001271007">
    <property type="component" value="Unassembled WGS sequence"/>
</dbReference>
<evidence type="ECO:0000313" key="2">
    <source>
        <dbReference type="EMBL" id="KAK3050628.1"/>
    </source>
</evidence>
<organism evidence="2 3">
    <name type="scientific">Extremus antarcticus</name>
    <dbReference type="NCBI Taxonomy" id="702011"/>
    <lineage>
        <taxon>Eukaryota</taxon>
        <taxon>Fungi</taxon>
        <taxon>Dikarya</taxon>
        <taxon>Ascomycota</taxon>
        <taxon>Pezizomycotina</taxon>
        <taxon>Dothideomycetes</taxon>
        <taxon>Dothideomycetidae</taxon>
        <taxon>Mycosphaerellales</taxon>
        <taxon>Extremaceae</taxon>
        <taxon>Extremus</taxon>
    </lineage>
</organism>
<dbReference type="PANTHER" id="PTHR43162">
    <property type="match status" value="1"/>
</dbReference>
<accession>A0AAJ0DB92</accession>
<gene>
    <name evidence="2" type="ORF">LTR09_008268</name>
</gene>
<dbReference type="Pfam" id="PF05368">
    <property type="entry name" value="NmrA"/>
    <property type="match status" value="1"/>
</dbReference>
<dbReference type="Gene3D" id="3.40.50.720">
    <property type="entry name" value="NAD(P)-binding Rossmann-like Domain"/>
    <property type="match status" value="1"/>
</dbReference>
<dbReference type="SUPFAM" id="SSF51735">
    <property type="entry name" value="NAD(P)-binding Rossmann-fold domains"/>
    <property type="match status" value="1"/>
</dbReference>
<dbReference type="AlphaFoldDB" id="A0AAJ0DB92"/>
<feature type="domain" description="NmrA-like" evidence="1">
    <location>
        <begin position="3"/>
        <end position="303"/>
    </location>
</feature>
<dbReference type="InterPro" id="IPR051604">
    <property type="entry name" value="Ergot_Alk_Oxidoreductase"/>
</dbReference>